<dbReference type="Gene3D" id="3.40.1280.10">
    <property type="match status" value="1"/>
</dbReference>
<keyword evidence="3 5" id="KW-0949">S-adenosyl-L-methionine</keyword>
<dbReference type="InterPro" id="IPR003742">
    <property type="entry name" value="RlmH-like"/>
</dbReference>
<evidence type="ECO:0000256" key="3">
    <source>
        <dbReference type="ARBA" id="ARBA00022691"/>
    </source>
</evidence>
<dbReference type="InterPro" id="IPR029026">
    <property type="entry name" value="tRNA_m1G_MTases_N"/>
</dbReference>
<keyword evidence="7" id="KW-1185">Reference proteome</keyword>
<evidence type="ECO:0000256" key="2">
    <source>
        <dbReference type="ARBA" id="ARBA00022679"/>
    </source>
</evidence>
<evidence type="ECO:0000256" key="4">
    <source>
        <dbReference type="ARBA" id="ARBA00038303"/>
    </source>
</evidence>
<evidence type="ECO:0000313" key="6">
    <source>
        <dbReference type="EMBL" id="PJJ41836.1"/>
    </source>
</evidence>
<comment type="caution">
    <text evidence="5">Lacks conserved residue(s) required for the propagation of feature annotation.</text>
</comment>
<comment type="function">
    <text evidence="5">Specifically methylates the pseudouridine at position 1915 (m3Psi1915) in 23S rRNA.</text>
</comment>
<dbReference type="Pfam" id="PF02590">
    <property type="entry name" value="SPOUT_MTase"/>
    <property type="match status" value="1"/>
</dbReference>
<gene>
    <name evidence="5" type="primary">rlmH</name>
    <name evidence="6" type="ORF">BGX16_1839</name>
</gene>
<feature type="binding site" evidence="5">
    <location>
        <position position="101"/>
    </location>
    <ligand>
        <name>S-adenosyl-L-methionine</name>
        <dbReference type="ChEBI" id="CHEBI:59789"/>
    </ligand>
</feature>
<dbReference type="CDD" id="cd18081">
    <property type="entry name" value="RlmH-like"/>
    <property type="match status" value="1"/>
</dbReference>
<dbReference type="GO" id="GO:0070038">
    <property type="term" value="F:rRNA (pseudouridine-N3-)-methyltransferase activity"/>
    <property type="evidence" value="ECO:0007669"/>
    <property type="project" value="UniProtKB-UniRule"/>
</dbReference>
<dbReference type="SUPFAM" id="SSF75217">
    <property type="entry name" value="alpha/beta knot"/>
    <property type="match status" value="1"/>
</dbReference>
<comment type="similarity">
    <text evidence="4 5">Belongs to the RNA methyltransferase RlmH family.</text>
</comment>
<keyword evidence="5" id="KW-0963">Cytoplasm</keyword>
<dbReference type="RefSeq" id="WP_100425759.1">
    <property type="nucleotide sequence ID" value="NZ_PGEX01000001.1"/>
</dbReference>
<dbReference type="PANTHER" id="PTHR33603:SF1">
    <property type="entry name" value="RIBOSOMAL RNA LARGE SUBUNIT METHYLTRANSFERASE H"/>
    <property type="match status" value="1"/>
</dbReference>
<name>A0A2M9A7Y4_9BACT</name>
<dbReference type="InterPro" id="IPR029028">
    <property type="entry name" value="Alpha/beta_knot_MTases"/>
</dbReference>
<proteinExistence type="inferred from homology"/>
<comment type="subunit">
    <text evidence="5">Homodimer.</text>
</comment>
<organism evidence="6 7">
    <name type="scientific">Hallerella succinigenes</name>
    <dbReference type="NCBI Taxonomy" id="1896222"/>
    <lineage>
        <taxon>Bacteria</taxon>
        <taxon>Pseudomonadati</taxon>
        <taxon>Fibrobacterota</taxon>
        <taxon>Fibrobacteria</taxon>
        <taxon>Fibrobacterales</taxon>
        <taxon>Fibrobacteraceae</taxon>
        <taxon>Hallerella</taxon>
    </lineage>
</organism>
<keyword evidence="2 5" id="KW-0808">Transferase</keyword>
<keyword evidence="1 5" id="KW-0489">Methyltransferase</keyword>
<dbReference type="EMBL" id="PGEX01000001">
    <property type="protein sequence ID" value="PJJ41836.1"/>
    <property type="molecule type" value="Genomic_DNA"/>
</dbReference>
<dbReference type="AlphaFoldDB" id="A0A2M9A7Y4"/>
<dbReference type="OrthoDB" id="9806643at2"/>
<keyword evidence="5" id="KW-0698">rRNA processing</keyword>
<feature type="binding site" evidence="5">
    <location>
        <begin position="120"/>
        <end position="125"/>
    </location>
    <ligand>
        <name>S-adenosyl-L-methionine</name>
        <dbReference type="ChEBI" id="CHEBI:59789"/>
    </ligand>
</feature>
<dbReference type="EC" id="2.1.1.177" evidence="5"/>
<protein>
    <recommendedName>
        <fullName evidence="5">Ribosomal RNA large subunit methyltransferase H</fullName>
        <ecNumber evidence="5">2.1.1.177</ecNumber>
    </recommendedName>
    <alternativeName>
        <fullName evidence="5">23S rRNA (pseudouridine1915-N3)-methyltransferase</fullName>
    </alternativeName>
    <alternativeName>
        <fullName evidence="5">23S rRNA m3Psi1915 methyltransferase</fullName>
    </alternativeName>
    <alternativeName>
        <fullName evidence="5">rRNA (pseudouridine-N3-)-methyltransferase RlmH</fullName>
    </alternativeName>
</protein>
<comment type="caution">
    <text evidence="6">The sequence shown here is derived from an EMBL/GenBank/DDBJ whole genome shotgun (WGS) entry which is preliminary data.</text>
</comment>
<reference evidence="6 7" key="1">
    <citation type="submission" date="2017-11" db="EMBL/GenBank/DDBJ databases">
        <title>Animal gut microbial communities from fecal samples from Wisconsin, USA.</title>
        <authorList>
            <person name="Neumann A."/>
        </authorList>
    </citation>
    <scope>NUCLEOTIDE SEQUENCE [LARGE SCALE GENOMIC DNA]</scope>
    <source>
        <strain evidence="6 7">UWS3</strain>
    </source>
</reference>
<evidence type="ECO:0000313" key="7">
    <source>
        <dbReference type="Proteomes" id="UP000231134"/>
    </source>
</evidence>
<evidence type="ECO:0000256" key="1">
    <source>
        <dbReference type="ARBA" id="ARBA00022603"/>
    </source>
</evidence>
<accession>A0A2M9A7Y4</accession>
<dbReference type="Proteomes" id="UP000231134">
    <property type="component" value="Unassembled WGS sequence"/>
</dbReference>
<dbReference type="HAMAP" id="MF_00658">
    <property type="entry name" value="23SrRNA_methyltr_H"/>
    <property type="match status" value="1"/>
</dbReference>
<dbReference type="GO" id="GO:0005737">
    <property type="term" value="C:cytoplasm"/>
    <property type="evidence" value="ECO:0007669"/>
    <property type="project" value="UniProtKB-SubCell"/>
</dbReference>
<dbReference type="PANTHER" id="PTHR33603">
    <property type="entry name" value="METHYLTRANSFERASE"/>
    <property type="match status" value="1"/>
</dbReference>
<sequence>MKLILAVFGRPGSAFIQDEVEKYTKRLRSSSVQIEVVEMKQSKRDDQVKSLAEEAAEFSKRFPKENYQWIVMAEEGKLMNTVQLANWIKPRLTSNCVFLIGSAYGISPEIKKQANLLLSLSPLTFTHDHARVILTEQLYRCLMVIAGHPYHHV</sequence>
<evidence type="ECO:0000256" key="5">
    <source>
        <dbReference type="HAMAP-Rule" id="MF_00658"/>
    </source>
</evidence>
<dbReference type="PIRSF" id="PIRSF004505">
    <property type="entry name" value="MT_bac"/>
    <property type="match status" value="1"/>
</dbReference>
<comment type="catalytic activity">
    <reaction evidence="5">
        <text>pseudouridine(1915) in 23S rRNA + S-adenosyl-L-methionine = N(3)-methylpseudouridine(1915) in 23S rRNA + S-adenosyl-L-homocysteine + H(+)</text>
        <dbReference type="Rhea" id="RHEA:42752"/>
        <dbReference type="Rhea" id="RHEA-COMP:10221"/>
        <dbReference type="Rhea" id="RHEA-COMP:10222"/>
        <dbReference type="ChEBI" id="CHEBI:15378"/>
        <dbReference type="ChEBI" id="CHEBI:57856"/>
        <dbReference type="ChEBI" id="CHEBI:59789"/>
        <dbReference type="ChEBI" id="CHEBI:65314"/>
        <dbReference type="ChEBI" id="CHEBI:74486"/>
        <dbReference type="EC" id="2.1.1.177"/>
    </reaction>
</comment>
<comment type="subcellular location">
    <subcellularLocation>
        <location evidence="5">Cytoplasm</location>
    </subcellularLocation>
</comment>